<comment type="similarity">
    <text evidence="2 11">Belongs to the shikimate kinase family.</text>
</comment>
<feature type="binding site" evidence="11">
    <location>
        <position position="145"/>
    </location>
    <ligand>
        <name>ATP</name>
        <dbReference type="ChEBI" id="CHEBI:30616"/>
    </ligand>
</feature>
<keyword evidence="11" id="KW-0460">Magnesium</keyword>
<dbReference type="PANTHER" id="PTHR21087">
    <property type="entry name" value="SHIKIMATE KINASE"/>
    <property type="match status" value="1"/>
</dbReference>
<dbReference type="EC" id="2.7.1.71" evidence="3 11"/>
<comment type="cofactor">
    <cofactor evidence="11">
        <name>Mg(2+)</name>
        <dbReference type="ChEBI" id="CHEBI:18420"/>
    </cofactor>
    <text evidence="11">Binds 1 Mg(2+) ion per subunit.</text>
</comment>
<comment type="subunit">
    <text evidence="11">Monomer.</text>
</comment>
<keyword evidence="7 11" id="KW-0418">Kinase</keyword>
<evidence type="ECO:0000256" key="9">
    <source>
        <dbReference type="ARBA" id="ARBA00023141"/>
    </source>
</evidence>
<reference evidence="12 13" key="1">
    <citation type="journal article" date="2019" name="Microorganisms">
        <title>Systematic Affiliation and Genome Analysis of Subtercola vilae DB165(T) with Particular Emphasis on Cold Adaptation of an Isolate from a High-Altitude Cold Volcano Lake.</title>
        <authorList>
            <person name="Villalobos A.S."/>
            <person name="Wiese J."/>
            <person name="Imhoff J.F."/>
            <person name="Dorador C."/>
            <person name="Keller A."/>
            <person name="Hentschel U."/>
        </authorList>
    </citation>
    <scope>NUCLEOTIDE SEQUENCE [LARGE SCALE GENOMIC DNA]</scope>
    <source>
        <strain evidence="12 13">DB165</strain>
    </source>
</reference>
<organism evidence="12 13">
    <name type="scientific">Subtercola vilae</name>
    <dbReference type="NCBI Taxonomy" id="2056433"/>
    <lineage>
        <taxon>Bacteria</taxon>
        <taxon>Bacillati</taxon>
        <taxon>Actinomycetota</taxon>
        <taxon>Actinomycetes</taxon>
        <taxon>Micrococcales</taxon>
        <taxon>Microbacteriaceae</taxon>
        <taxon>Subtercola</taxon>
    </lineage>
</organism>
<keyword evidence="11" id="KW-0963">Cytoplasm</keyword>
<name>A0A4T2C194_9MICO</name>
<dbReference type="GO" id="GO:0009073">
    <property type="term" value="P:aromatic amino acid family biosynthetic process"/>
    <property type="evidence" value="ECO:0007669"/>
    <property type="project" value="UniProtKB-KW"/>
</dbReference>
<evidence type="ECO:0000313" key="13">
    <source>
        <dbReference type="Proteomes" id="UP000306192"/>
    </source>
</evidence>
<dbReference type="InterPro" id="IPR000623">
    <property type="entry name" value="Shikimate_kinase/TSH1"/>
</dbReference>
<dbReference type="UniPathway" id="UPA00053">
    <property type="reaction ID" value="UER00088"/>
</dbReference>
<dbReference type="Pfam" id="PF01202">
    <property type="entry name" value="SKI"/>
    <property type="match status" value="1"/>
</dbReference>
<dbReference type="PROSITE" id="PS01128">
    <property type="entry name" value="SHIKIMATE_KINASE"/>
    <property type="match status" value="1"/>
</dbReference>
<evidence type="ECO:0000256" key="10">
    <source>
        <dbReference type="ARBA" id="ARBA00048567"/>
    </source>
</evidence>
<dbReference type="CDD" id="cd00464">
    <property type="entry name" value="SK"/>
    <property type="match status" value="1"/>
</dbReference>
<dbReference type="InterPro" id="IPR031322">
    <property type="entry name" value="Shikimate/glucono_kinase"/>
</dbReference>
<dbReference type="Proteomes" id="UP000306192">
    <property type="component" value="Unassembled WGS sequence"/>
</dbReference>
<proteinExistence type="inferred from homology"/>
<keyword evidence="13" id="KW-1185">Reference proteome</keyword>
<dbReference type="InterPro" id="IPR027417">
    <property type="entry name" value="P-loop_NTPase"/>
</dbReference>
<dbReference type="AlphaFoldDB" id="A0A4T2C194"/>
<evidence type="ECO:0000256" key="2">
    <source>
        <dbReference type="ARBA" id="ARBA00006997"/>
    </source>
</evidence>
<dbReference type="HAMAP" id="MF_00109">
    <property type="entry name" value="Shikimate_kinase"/>
    <property type="match status" value="1"/>
</dbReference>
<feature type="binding site" evidence="11">
    <location>
        <position position="55"/>
    </location>
    <ligand>
        <name>substrate</name>
    </ligand>
</feature>
<feature type="binding site" evidence="11">
    <location>
        <position position="76"/>
    </location>
    <ligand>
        <name>substrate</name>
    </ligand>
</feature>
<dbReference type="GO" id="GO:0000287">
    <property type="term" value="F:magnesium ion binding"/>
    <property type="evidence" value="ECO:0007669"/>
    <property type="project" value="UniProtKB-UniRule"/>
</dbReference>
<keyword evidence="5 11" id="KW-0808">Transferase</keyword>
<feature type="binding site" evidence="11">
    <location>
        <position position="128"/>
    </location>
    <ligand>
        <name>substrate</name>
    </ligand>
</feature>
<dbReference type="Gene3D" id="3.40.50.300">
    <property type="entry name" value="P-loop containing nucleotide triphosphate hydrolases"/>
    <property type="match status" value="1"/>
</dbReference>
<dbReference type="GO" id="GO:0005524">
    <property type="term" value="F:ATP binding"/>
    <property type="evidence" value="ECO:0007669"/>
    <property type="project" value="UniProtKB-UniRule"/>
</dbReference>
<evidence type="ECO:0000313" key="12">
    <source>
        <dbReference type="EMBL" id="TIH37690.1"/>
    </source>
</evidence>
<evidence type="ECO:0000256" key="1">
    <source>
        <dbReference type="ARBA" id="ARBA00004842"/>
    </source>
</evidence>
<feature type="binding site" evidence="11">
    <location>
        <begin position="10"/>
        <end position="15"/>
    </location>
    <ligand>
        <name>ATP</name>
        <dbReference type="ChEBI" id="CHEBI:30616"/>
    </ligand>
</feature>
<dbReference type="GO" id="GO:0009423">
    <property type="term" value="P:chorismate biosynthetic process"/>
    <property type="evidence" value="ECO:0007669"/>
    <property type="project" value="UniProtKB-UniRule"/>
</dbReference>
<protein>
    <recommendedName>
        <fullName evidence="3 11">Shikimate kinase</fullName>
        <shortName evidence="11">SK</shortName>
        <ecNumber evidence="3 11">2.7.1.71</ecNumber>
    </recommendedName>
</protein>
<dbReference type="GO" id="GO:0008652">
    <property type="term" value="P:amino acid biosynthetic process"/>
    <property type="evidence" value="ECO:0007669"/>
    <property type="project" value="UniProtKB-KW"/>
</dbReference>
<gene>
    <name evidence="11" type="primary">aroK</name>
    <name evidence="12" type="ORF">D4765_07845</name>
</gene>
<keyword evidence="8 11" id="KW-0067">ATP-binding</keyword>
<dbReference type="PANTHER" id="PTHR21087:SF16">
    <property type="entry name" value="SHIKIMATE KINASE 1, CHLOROPLASTIC"/>
    <property type="match status" value="1"/>
</dbReference>
<evidence type="ECO:0000256" key="8">
    <source>
        <dbReference type="ARBA" id="ARBA00022840"/>
    </source>
</evidence>
<evidence type="ECO:0000256" key="11">
    <source>
        <dbReference type="HAMAP-Rule" id="MF_00109"/>
    </source>
</evidence>
<dbReference type="GO" id="GO:0005829">
    <property type="term" value="C:cytosol"/>
    <property type="evidence" value="ECO:0007669"/>
    <property type="project" value="TreeGrafter"/>
</dbReference>
<dbReference type="SUPFAM" id="SSF52540">
    <property type="entry name" value="P-loop containing nucleoside triphosphate hydrolases"/>
    <property type="match status" value="1"/>
</dbReference>
<accession>A0A4T2C194</accession>
<evidence type="ECO:0000256" key="6">
    <source>
        <dbReference type="ARBA" id="ARBA00022741"/>
    </source>
</evidence>
<comment type="subcellular location">
    <subcellularLocation>
        <location evidence="11">Cytoplasm</location>
    </subcellularLocation>
</comment>
<keyword evidence="11" id="KW-0479">Metal-binding</keyword>
<feature type="binding site" evidence="11">
    <location>
        <position position="14"/>
    </location>
    <ligand>
        <name>Mg(2+)</name>
        <dbReference type="ChEBI" id="CHEBI:18420"/>
    </ligand>
</feature>
<comment type="caution">
    <text evidence="12">The sequence shown here is derived from an EMBL/GenBank/DDBJ whole genome shotgun (WGS) entry which is preliminary data.</text>
</comment>
<keyword evidence="4 11" id="KW-0028">Amino-acid biosynthesis</keyword>
<sequence length="167" mass="18152">MTVVIIGPPAAGKTRIGRRVAKLLGQSFTDTDKQIVALHGAIPEIFETHGEPYFRQLERAEVVHALSAGGVVSFGGGAVLNVATQFDLETCLVVLFTVTSDAVKARLGNSKRPLVPDVEAWQRVVDARRDLYADLADFTIDTSHRKADDIAEEVAAWVRAQLTKENV</sequence>
<dbReference type="EMBL" id="QYRT01000011">
    <property type="protein sequence ID" value="TIH37690.1"/>
    <property type="molecule type" value="Genomic_DNA"/>
</dbReference>
<evidence type="ECO:0000256" key="7">
    <source>
        <dbReference type="ARBA" id="ARBA00022777"/>
    </source>
</evidence>
<keyword evidence="6 11" id="KW-0547">Nucleotide-binding</keyword>
<dbReference type="GO" id="GO:0004765">
    <property type="term" value="F:shikimate kinase activity"/>
    <property type="evidence" value="ECO:0007669"/>
    <property type="project" value="UniProtKB-UniRule"/>
</dbReference>
<feature type="binding site" evidence="11">
    <location>
        <position position="112"/>
    </location>
    <ligand>
        <name>ATP</name>
        <dbReference type="ChEBI" id="CHEBI:30616"/>
    </ligand>
</feature>
<dbReference type="PRINTS" id="PR01100">
    <property type="entry name" value="SHIKIMTKNASE"/>
</dbReference>
<dbReference type="RefSeq" id="WP_136641735.1">
    <property type="nucleotide sequence ID" value="NZ_QYRT01000011.1"/>
</dbReference>
<keyword evidence="9 11" id="KW-0057">Aromatic amino acid biosynthesis</keyword>
<comment type="function">
    <text evidence="11">Catalyzes the specific phosphorylation of the 3-hydroxyl group of shikimic acid using ATP as a cosubstrate.</text>
</comment>
<dbReference type="OrthoDB" id="9800332at2"/>
<comment type="pathway">
    <text evidence="1 11">Metabolic intermediate biosynthesis; chorismate biosynthesis; chorismate from D-erythrose 4-phosphate and phosphoenolpyruvate: step 5/7.</text>
</comment>
<evidence type="ECO:0000256" key="3">
    <source>
        <dbReference type="ARBA" id="ARBA00012154"/>
    </source>
</evidence>
<feature type="binding site" evidence="11">
    <location>
        <position position="32"/>
    </location>
    <ligand>
        <name>substrate</name>
    </ligand>
</feature>
<evidence type="ECO:0000256" key="4">
    <source>
        <dbReference type="ARBA" id="ARBA00022605"/>
    </source>
</evidence>
<evidence type="ECO:0000256" key="5">
    <source>
        <dbReference type="ARBA" id="ARBA00022679"/>
    </source>
</evidence>
<comment type="catalytic activity">
    <reaction evidence="10 11">
        <text>shikimate + ATP = 3-phosphoshikimate + ADP + H(+)</text>
        <dbReference type="Rhea" id="RHEA:13121"/>
        <dbReference type="ChEBI" id="CHEBI:15378"/>
        <dbReference type="ChEBI" id="CHEBI:30616"/>
        <dbReference type="ChEBI" id="CHEBI:36208"/>
        <dbReference type="ChEBI" id="CHEBI:145989"/>
        <dbReference type="ChEBI" id="CHEBI:456216"/>
        <dbReference type="EC" id="2.7.1.71"/>
    </reaction>
</comment>
<dbReference type="InterPro" id="IPR023000">
    <property type="entry name" value="Shikimate_kinase_CS"/>
</dbReference>